<dbReference type="EMBL" id="ML996707">
    <property type="protein sequence ID" value="KAF2396328.1"/>
    <property type="molecule type" value="Genomic_DNA"/>
</dbReference>
<organism evidence="2 3">
    <name type="scientific">Trichodelitschia bisporula</name>
    <dbReference type="NCBI Taxonomy" id="703511"/>
    <lineage>
        <taxon>Eukaryota</taxon>
        <taxon>Fungi</taxon>
        <taxon>Dikarya</taxon>
        <taxon>Ascomycota</taxon>
        <taxon>Pezizomycotina</taxon>
        <taxon>Dothideomycetes</taxon>
        <taxon>Dothideomycetes incertae sedis</taxon>
        <taxon>Phaeotrichales</taxon>
        <taxon>Phaeotrichaceae</taxon>
        <taxon>Trichodelitschia</taxon>
    </lineage>
</organism>
<evidence type="ECO:0000313" key="3">
    <source>
        <dbReference type="Proteomes" id="UP000799640"/>
    </source>
</evidence>
<evidence type="ECO:0000256" key="1">
    <source>
        <dbReference type="SAM" id="MobiDB-lite"/>
    </source>
</evidence>
<keyword evidence="3" id="KW-1185">Reference proteome</keyword>
<dbReference type="Proteomes" id="UP000799640">
    <property type="component" value="Unassembled WGS sequence"/>
</dbReference>
<dbReference type="AlphaFoldDB" id="A0A6G1HJT8"/>
<feature type="region of interest" description="Disordered" evidence="1">
    <location>
        <begin position="38"/>
        <end position="99"/>
    </location>
</feature>
<accession>A0A6G1HJT8</accession>
<feature type="compositionally biased region" description="Polar residues" evidence="1">
    <location>
        <begin position="50"/>
        <end position="59"/>
    </location>
</feature>
<proteinExistence type="predicted"/>
<reference evidence="2" key="1">
    <citation type="journal article" date="2020" name="Stud. Mycol.">
        <title>101 Dothideomycetes genomes: a test case for predicting lifestyles and emergence of pathogens.</title>
        <authorList>
            <person name="Haridas S."/>
            <person name="Albert R."/>
            <person name="Binder M."/>
            <person name="Bloem J."/>
            <person name="Labutti K."/>
            <person name="Salamov A."/>
            <person name="Andreopoulos B."/>
            <person name="Baker S."/>
            <person name="Barry K."/>
            <person name="Bills G."/>
            <person name="Bluhm B."/>
            <person name="Cannon C."/>
            <person name="Castanera R."/>
            <person name="Culley D."/>
            <person name="Daum C."/>
            <person name="Ezra D."/>
            <person name="Gonzalez J."/>
            <person name="Henrissat B."/>
            <person name="Kuo A."/>
            <person name="Liang C."/>
            <person name="Lipzen A."/>
            <person name="Lutzoni F."/>
            <person name="Magnuson J."/>
            <person name="Mondo S."/>
            <person name="Nolan M."/>
            <person name="Ohm R."/>
            <person name="Pangilinan J."/>
            <person name="Park H.-J."/>
            <person name="Ramirez L."/>
            <person name="Alfaro M."/>
            <person name="Sun H."/>
            <person name="Tritt A."/>
            <person name="Yoshinaga Y."/>
            <person name="Zwiers L.-H."/>
            <person name="Turgeon B."/>
            <person name="Goodwin S."/>
            <person name="Spatafora J."/>
            <person name="Crous P."/>
            <person name="Grigoriev I."/>
        </authorList>
    </citation>
    <scope>NUCLEOTIDE SEQUENCE</scope>
    <source>
        <strain evidence="2">CBS 262.69</strain>
    </source>
</reference>
<evidence type="ECO:0000313" key="2">
    <source>
        <dbReference type="EMBL" id="KAF2396328.1"/>
    </source>
</evidence>
<gene>
    <name evidence="2" type="ORF">EJ06DRAFT_235015</name>
</gene>
<sequence>MSCMAGSQRRFIPPQASAVKHLAFFNSTLIAIPIPRSRQFPDRTHHGQPQLPTGTNAARNYNPREAASHSIPLNHTSPPPPSRPEQPYHHAPRKLPARHAIYARQSRGPRVPRPKNIIARHSTHPSPLLVIAEKCGPPFSSFTASASHLPQSSRPLSRM</sequence>
<feature type="region of interest" description="Disordered" evidence="1">
    <location>
        <begin position="140"/>
        <end position="159"/>
    </location>
</feature>
<protein>
    <submittedName>
        <fullName evidence="2">Uncharacterized protein</fullName>
    </submittedName>
</protein>
<name>A0A6G1HJT8_9PEZI</name>